<protein>
    <submittedName>
        <fullName evidence="8">Signal peptide peptidase SppA</fullName>
    </submittedName>
</protein>
<comment type="similarity">
    <text evidence="1">Belongs to the peptidase S49 family.</text>
</comment>
<dbReference type="EMBL" id="PPEL01000001">
    <property type="protein sequence ID" value="PNV66616.1"/>
    <property type="molecule type" value="Genomic_DNA"/>
</dbReference>
<dbReference type="CDD" id="cd07023">
    <property type="entry name" value="S49_Sppa_N_C"/>
    <property type="match status" value="1"/>
</dbReference>
<dbReference type="InterPro" id="IPR029045">
    <property type="entry name" value="ClpP/crotonase-like_dom_sf"/>
</dbReference>
<dbReference type="Pfam" id="PF01343">
    <property type="entry name" value="Peptidase_S49"/>
    <property type="match status" value="1"/>
</dbReference>
<dbReference type="InterPro" id="IPR004635">
    <property type="entry name" value="Pept_S49_SppA"/>
</dbReference>
<accession>A0A2K2U8F7</accession>
<dbReference type="SUPFAM" id="SSF52096">
    <property type="entry name" value="ClpP/crotonase"/>
    <property type="match status" value="1"/>
</dbReference>
<evidence type="ECO:0000256" key="6">
    <source>
        <dbReference type="SAM" id="Phobius"/>
    </source>
</evidence>
<reference evidence="8 9" key="1">
    <citation type="journal article" date="2018" name="Int. J. Syst. Evol. Microbiol.">
        <title>Rubneribacter badeniensis gen. nov., sp. nov. and Enteroscipio rubneri gen. nov., sp. nov., new members of the Eggerthellaceae isolated from human faeces.</title>
        <authorList>
            <person name="Danylec N."/>
            <person name="Gobl A."/>
            <person name="Stoll D.A."/>
            <person name="Hetzer B."/>
            <person name="Kulling S.E."/>
            <person name="Huch M."/>
        </authorList>
    </citation>
    <scope>NUCLEOTIDE SEQUENCE [LARGE SCALE GENOMIC DNA]</scope>
    <source>
        <strain evidence="8 9">ResAG-85</strain>
    </source>
</reference>
<keyword evidence="2" id="KW-0645">Protease</keyword>
<feature type="domain" description="Peptidase S49" evidence="7">
    <location>
        <begin position="156"/>
        <end position="306"/>
    </location>
</feature>
<dbReference type="Gene3D" id="3.90.226.10">
    <property type="entry name" value="2-enoyl-CoA Hydratase, Chain A, domain 1"/>
    <property type="match status" value="2"/>
</dbReference>
<evidence type="ECO:0000259" key="7">
    <source>
        <dbReference type="Pfam" id="PF01343"/>
    </source>
</evidence>
<dbReference type="Proteomes" id="UP000236488">
    <property type="component" value="Unassembled WGS sequence"/>
</dbReference>
<evidence type="ECO:0000313" key="9">
    <source>
        <dbReference type="Proteomes" id="UP000236488"/>
    </source>
</evidence>
<evidence type="ECO:0000256" key="3">
    <source>
        <dbReference type="ARBA" id="ARBA00022801"/>
    </source>
</evidence>
<dbReference type="PANTHER" id="PTHR42987">
    <property type="entry name" value="PEPTIDASE S49"/>
    <property type="match status" value="1"/>
</dbReference>
<feature type="transmembrane region" description="Helical" evidence="6">
    <location>
        <begin position="45"/>
        <end position="64"/>
    </location>
</feature>
<gene>
    <name evidence="8" type="primary">sppA</name>
    <name evidence="8" type="ORF">C2L80_00375</name>
</gene>
<evidence type="ECO:0000313" key="8">
    <source>
        <dbReference type="EMBL" id="PNV66616.1"/>
    </source>
</evidence>
<evidence type="ECO:0000256" key="2">
    <source>
        <dbReference type="ARBA" id="ARBA00022670"/>
    </source>
</evidence>
<dbReference type="NCBIfam" id="TIGR00706">
    <property type="entry name" value="SppA_dom"/>
    <property type="match status" value="1"/>
</dbReference>
<keyword evidence="6" id="KW-0812">Transmembrane</keyword>
<dbReference type="InterPro" id="IPR002142">
    <property type="entry name" value="Peptidase_S49"/>
</dbReference>
<feature type="compositionally biased region" description="Low complexity" evidence="5">
    <location>
        <begin position="8"/>
        <end position="20"/>
    </location>
</feature>
<keyword evidence="3" id="KW-0378">Hydrolase</keyword>
<keyword evidence="6" id="KW-1133">Transmembrane helix</keyword>
<organism evidence="8 9">
    <name type="scientific">Rubneribacter badeniensis</name>
    <dbReference type="NCBI Taxonomy" id="2070688"/>
    <lineage>
        <taxon>Bacteria</taxon>
        <taxon>Bacillati</taxon>
        <taxon>Actinomycetota</taxon>
        <taxon>Coriobacteriia</taxon>
        <taxon>Eggerthellales</taxon>
        <taxon>Eggerthellaceae</taxon>
        <taxon>Rubneribacter</taxon>
    </lineage>
</organism>
<dbReference type="AlphaFoldDB" id="A0A2K2U8F7"/>
<dbReference type="RefSeq" id="WP_087195374.1">
    <property type="nucleotide sequence ID" value="NZ_PPEL01000001.1"/>
</dbReference>
<keyword evidence="9" id="KW-1185">Reference proteome</keyword>
<keyword evidence="6" id="KW-0472">Membrane</keyword>
<dbReference type="GO" id="GO:0008236">
    <property type="term" value="F:serine-type peptidase activity"/>
    <property type="evidence" value="ECO:0007669"/>
    <property type="project" value="UniProtKB-KW"/>
</dbReference>
<proteinExistence type="inferred from homology"/>
<dbReference type="GO" id="GO:0006508">
    <property type="term" value="P:proteolysis"/>
    <property type="evidence" value="ECO:0007669"/>
    <property type="project" value="UniProtKB-KW"/>
</dbReference>
<feature type="region of interest" description="Disordered" evidence="5">
    <location>
        <begin position="1"/>
        <end position="35"/>
    </location>
</feature>
<dbReference type="InterPro" id="IPR047272">
    <property type="entry name" value="S49_SppA_C"/>
</dbReference>
<evidence type="ECO:0000256" key="5">
    <source>
        <dbReference type="SAM" id="MobiDB-lite"/>
    </source>
</evidence>
<sequence>MSQDNGNWQQQVWQQPASQPACPPPVPGAFQQPAYAPPPRKSRGWIVALVAVLCVFALSAIGMVSCTSMFASSMGSLGSGGASDLDYLTGDAVAVIDIEGTIQYDGTTCSPEGLKAQLDVAADNDHVKAVVLRVDSGGGTATAGEEMAAYVRQFREDTGKPVVVSSASMNASAAYEISSQADYIFTAKTTAIGAIGTAMQITDLSGLMEKLGISVDNVTSSDSKDSSYGTRPLTEEERAYYQDQVDQINETFIQTVAEGRGMTEDEVRTLATGLTFTGMEAVENGLADEIGTKEDAVAKAAELAGVERYATTDLGPAGDGLSSLLDLMSARGASADDIALALKELEDDGSIAH</sequence>
<keyword evidence="4" id="KW-0720">Serine protease</keyword>
<evidence type="ECO:0000256" key="1">
    <source>
        <dbReference type="ARBA" id="ARBA00008683"/>
    </source>
</evidence>
<dbReference type="PANTHER" id="PTHR42987:SF4">
    <property type="entry name" value="PROTEASE SOHB-RELATED"/>
    <property type="match status" value="1"/>
</dbReference>
<name>A0A2K2U8F7_9ACTN</name>
<comment type="caution">
    <text evidence="8">The sequence shown here is derived from an EMBL/GenBank/DDBJ whole genome shotgun (WGS) entry which is preliminary data.</text>
</comment>
<evidence type="ECO:0000256" key="4">
    <source>
        <dbReference type="ARBA" id="ARBA00022825"/>
    </source>
</evidence>